<dbReference type="InterPro" id="IPR036291">
    <property type="entry name" value="NAD(P)-bd_dom_sf"/>
</dbReference>
<dbReference type="SUPFAM" id="SSF51735">
    <property type="entry name" value="NAD(P)-binding Rossmann-fold domains"/>
    <property type="match status" value="1"/>
</dbReference>
<name>A0A9D5CPG9_9LILI</name>
<dbReference type="FunFam" id="3.40.50.720:FF:000387">
    <property type="entry name" value="NAD(P)-binding Rossmann-fold superfamily protein"/>
    <property type="match status" value="1"/>
</dbReference>
<gene>
    <name evidence="5" type="ORF">J5N97_012540</name>
</gene>
<comment type="similarity">
    <text evidence="1 4">Belongs to the short-chain dehydrogenases/reductases (SDR) family.</text>
</comment>
<sequence length="304" mass="34143">MDPIPYIEDSFLSKIFVKYRTLPLQYWWSKETVAVVTGANKGIGFAFVKCLAQLGLTVILTSRDVIKGQAAVDSLKAENLHVEYCQLDISDLRSVSDFAFWISHKFGGLDILVNNAGVSFNEINTNSVEHAETVIETNFYGPKLLIEALLPFFRRSATDSSRILNISSQLGLLSKVKNPKLREMLADEENLSENMIEKMVANFIGSVKKGTWKEEGWPEVWTDYSVSKLALNTYSWILAKRYESDNMKVNCFCPGFTRTSMTSGLGNHTADEAAKLGVSIVLLPHDQLPSGKFFKWSSRLYSKL</sequence>
<dbReference type="EMBL" id="JAGGNH010000003">
    <property type="protein sequence ID" value="KAJ0977066.1"/>
    <property type="molecule type" value="Genomic_DNA"/>
</dbReference>
<evidence type="ECO:0008006" key="7">
    <source>
        <dbReference type="Google" id="ProtNLM"/>
    </source>
</evidence>
<reference evidence="5" key="2">
    <citation type="journal article" date="2022" name="Hortic Res">
        <title>The genome of Dioscorea zingiberensis sheds light on the biosynthesis, origin and evolution of the medicinally important diosgenin saponins.</title>
        <authorList>
            <person name="Li Y."/>
            <person name="Tan C."/>
            <person name="Li Z."/>
            <person name="Guo J."/>
            <person name="Li S."/>
            <person name="Chen X."/>
            <person name="Wang C."/>
            <person name="Dai X."/>
            <person name="Yang H."/>
            <person name="Song W."/>
            <person name="Hou L."/>
            <person name="Xu J."/>
            <person name="Tong Z."/>
            <person name="Xu A."/>
            <person name="Yuan X."/>
            <person name="Wang W."/>
            <person name="Yang Q."/>
            <person name="Chen L."/>
            <person name="Sun Z."/>
            <person name="Wang K."/>
            <person name="Pan B."/>
            <person name="Chen J."/>
            <person name="Bao Y."/>
            <person name="Liu F."/>
            <person name="Qi X."/>
            <person name="Gang D.R."/>
            <person name="Wen J."/>
            <person name="Li J."/>
        </authorList>
    </citation>
    <scope>NUCLEOTIDE SEQUENCE</scope>
    <source>
        <strain evidence="5">Dzin_1.0</strain>
    </source>
</reference>
<dbReference type="PANTHER" id="PTHR43490">
    <property type="entry name" value="(+)-NEOMENTHOL DEHYDROGENASE"/>
    <property type="match status" value="1"/>
</dbReference>
<dbReference type="Gene3D" id="3.40.50.720">
    <property type="entry name" value="NAD(P)-binding Rossmann-like Domain"/>
    <property type="match status" value="1"/>
</dbReference>
<dbReference type="Pfam" id="PF13561">
    <property type="entry name" value="adh_short_C2"/>
    <property type="match status" value="1"/>
</dbReference>
<dbReference type="GO" id="GO:0016491">
    <property type="term" value="F:oxidoreductase activity"/>
    <property type="evidence" value="ECO:0007669"/>
    <property type="project" value="UniProtKB-KW"/>
</dbReference>
<accession>A0A9D5CPG9</accession>
<dbReference type="Pfam" id="PF00106">
    <property type="entry name" value="adh_short"/>
    <property type="match status" value="1"/>
</dbReference>
<keyword evidence="3" id="KW-0560">Oxidoreductase</keyword>
<evidence type="ECO:0000313" key="5">
    <source>
        <dbReference type="EMBL" id="KAJ0977066.1"/>
    </source>
</evidence>
<protein>
    <recommendedName>
        <fullName evidence="7">(+)-neomenthol dehydrogenase</fullName>
    </recommendedName>
</protein>
<keyword evidence="2" id="KW-0521">NADP</keyword>
<reference evidence="5" key="1">
    <citation type="submission" date="2021-03" db="EMBL/GenBank/DDBJ databases">
        <authorList>
            <person name="Li Z."/>
            <person name="Yang C."/>
        </authorList>
    </citation>
    <scope>NUCLEOTIDE SEQUENCE</scope>
    <source>
        <strain evidence="5">Dzin_1.0</strain>
        <tissue evidence="5">Leaf</tissue>
    </source>
</reference>
<dbReference type="PRINTS" id="PR00080">
    <property type="entry name" value="SDRFAMILY"/>
</dbReference>
<keyword evidence="6" id="KW-1185">Reference proteome</keyword>
<dbReference type="PRINTS" id="PR00081">
    <property type="entry name" value="GDHRDH"/>
</dbReference>
<evidence type="ECO:0000256" key="4">
    <source>
        <dbReference type="RuleBase" id="RU000363"/>
    </source>
</evidence>
<dbReference type="Proteomes" id="UP001085076">
    <property type="component" value="Miscellaneous, Linkage group lg03"/>
</dbReference>
<evidence type="ECO:0000256" key="1">
    <source>
        <dbReference type="ARBA" id="ARBA00006484"/>
    </source>
</evidence>
<dbReference type="AlphaFoldDB" id="A0A9D5CPG9"/>
<dbReference type="PANTHER" id="PTHR43490:SF60">
    <property type="entry name" value="NAD(P)-BINDING ROSSMANN-FOLD SUPERFAMILY PROTEIN"/>
    <property type="match status" value="1"/>
</dbReference>
<evidence type="ECO:0000313" key="6">
    <source>
        <dbReference type="Proteomes" id="UP001085076"/>
    </source>
</evidence>
<organism evidence="5 6">
    <name type="scientific">Dioscorea zingiberensis</name>
    <dbReference type="NCBI Taxonomy" id="325984"/>
    <lineage>
        <taxon>Eukaryota</taxon>
        <taxon>Viridiplantae</taxon>
        <taxon>Streptophyta</taxon>
        <taxon>Embryophyta</taxon>
        <taxon>Tracheophyta</taxon>
        <taxon>Spermatophyta</taxon>
        <taxon>Magnoliopsida</taxon>
        <taxon>Liliopsida</taxon>
        <taxon>Dioscoreales</taxon>
        <taxon>Dioscoreaceae</taxon>
        <taxon>Dioscorea</taxon>
    </lineage>
</organism>
<dbReference type="GO" id="GO:0016020">
    <property type="term" value="C:membrane"/>
    <property type="evidence" value="ECO:0007669"/>
    <property type="project" value="TreeGrafter"/>
</dbReference>
<evidence type="ECO:0000256" key="2">
    <source>
        <dbReference type="ARBA" id="ARBA00022857"/>
    </source>
</evidence>
<comment type="caution">
    <text evidence="5">The sequence shown here is derived from an EMBL/GenBank/DDBJ whole genome shotgun (WGS) entry which is preliminary data.</text>
</comment>
<dbReference type="InterPro" id="IPR002347">
    <property type="entry name" value="SDR_fam"/>
</dbReference>
<evidence type="ECO:0000256" key="3">
    <source>
        <dbReference type="ARBA" id="ARBA00023002"/>
    </source>
</evidence>
<proteinExistence type="inferred from homology"/>
<dbReference type="OrthoDB" id="1933717at2759"/>